<sequence>MVQGLASVQIQYSQRECDNRGKLKQWVGFTNLCHSNT</sequence>
<dbReference type="AlphaFoldDB" id="A0A0E9RBI9"/>
<organism evidence="1">
    <name type="scientific">Anguilla anguilla</name>
    <name type="common">European freshwater eel</name>
    <name type="synonym">Muraena anguilla</name>
    <dbReference type="NCBI Taxonomy" id="7936"/>
    <lineage>
        <taxon>Eukaryota</taxon>
        <taxon>Metazoa</taxon>
        <taxon>Chordata</taxon>
        <taxon>Craniata</taxon>
        <taxon>Vertebrata</taxon>
        <taxon>Euteleostomi</taxon>
        <taxon>Actinopterygii</taxon>
        <taxon>Neopterygii</taxon>
        <taxon>Teleostei</taxon>
        <taxon>Anguilliformes</taxon>
        <taxon>Anguillidae</taxon>
        <taxon>Anguilla</taxon>
    </lineage>
</organism>
<name>A0A0E9RBI9_ANGAN</name>
<reference evidence="1" key="2">
    <citation type="journal article" date="2015" name="Fish Shellfish Immunol.">
        <title>Early steps in the European eel (Anguilla anguilla)-Vibrio vulnificus interaction in the gills: Role of the RtxA13 toxin.</title>
        <authorList>
            <person name="Callol A."/>
            <person name="Pajuelo D."/>
            <person name="Ebbesson L."/>
            <person name="Teles M."/>
            <person name="MacKenzie S."/>
            <person name="Amaro C."/>
        </authorList>
    </citation>
    <scope>NUCLEOTIDE SEQUENCE</scope>
</reference>
<proteinExistence type="predicted"/>
<protein>
    <submittedName>
        <fullName evidence="1">Uncharacterized protein</fullName>
    </submittedName>
</protein>
<reference evidence="1" key="1">
    <citation type="submission" date="2014-11" db="EMBL/GenBank/DDBJ databases">
        <authorList>
            <person name="Amaro Gonzalez C."/>
        </authorList>
    </citation>
    <scope>NUCLEOTIDE SEQUENCE</scope>
</reference>
<accession>A0A0E9RBI9</accession>
<evidence type="ECO:0000313" key="1">
    <source>
        <dbReference type="EMBL" id="JAH26501.1"/>
    </source>
</evidence>
<dbReference type="EMBL" id="GBXM01082076">
    <property type="protein sequence ID" value="JAH26501.1"/>
    <property type="molecule type" value="Transcribed_RNA"/>
</dbReference>